<dbReference type="Gene3D" id="3.30.70.100">
    <property type="match status" value="1"/>
</dbReference>
<evidence type="ECO:0000259" key="2">
    <source>
        <dbReference type="Pfam" id="PF03992"/>
    </source>
</evidence>
<protein>
    <submittedName>
        <fullName evidence="3">Antibiotic biosynthesis monooxygenase</fullName>
    </submittedName>
</protein>
<dbReference type="RefSeq" id="WP_169142461.1">
    <property type="nucleotide sequence ID" value="NZ_WTVS01000057.1"/>
</dbReference>
<keyword evidence="1" id="KW-0812">Transmembrane</keyword>
<dbReference type="PANTHER" id="PTHR40057">
    <property type="entry name" value="SLR1162 PROTEIN"/>
    <property type="match status" value="1"/>
</dbReference>
<feature type="transmembrane region" description="Helical" evidence="1">
    <location>
        <begin position="115"/>
        <end position="137"/>
    </location>
</feature>
<keyword evidence="1" id="KW-1133">Transmembrane helix</keyword>
<comment type="caution">
    <text evidence="3">The sequence shown here is derived from an EMBL/GenBank/DDBJ whole genome shotgun (WGS) entry which is preliminary data.</text>
</comment>
<feature type="domain" description="ABM" evidence="2">
    <location>
        <begin position="3"/>
        <end position="79"/>
    </location>
</feature>
<evidence type="ECO:0000313" key="4">
    <source>
        <dbReference type="Proteomes" id="UP000634522"/>
    </source>
</evidence>
<evidence type="ECO:0000313" key="3">
    <source>
        <dbReference type="EMBL" id="NMF99922.1"/>
    </source>
</evidence>
<accession>A0ABX1NKQ1</accession>
<dbReference type="SUPFAM" id="SSF54909">
    <property type="entry name" value="Dimeric alpha+beta barrel"/>
    <property type="match status" value="1"/>
</dbReference>
<keyword evidence="1" id="KW-0472">Membrane</keyword>
<keyword evidence="3" id="KW-0503">Monooxygenase</keyword>
<dbReference type="PANTHER" id="PTHR40057:SF1">
    <property type="entry name" value="SLR1162 PROTEIN"/>
    <property type="match status" value="1"/>
</dbReference>
<gene>
    <name evidence="3" type="ORF">GPA27_21340</name>
</gene>
<feature type="transmembrane region" description="Helical" evidence="1">
    <location>
        <begin position="143"/>
        <end position="166"/>
    </location>
</feature>
<dbReference type="Proteomes" id="UP000634522">
    <property type="component" value="Unassembled WGS sequence"/>
</dbReference>
<dbReference type="EMBL" id="WTVS01000057">
    <property type="protein sequence ID" value="NMF99922.1"/>
    <property type="molecule type" value="Genomic_DNA"/>
</dbReference>
<keyword evidence="4" id="KW-1185">Reference proteome</keyword>
<dbReference type="InterPro" id="IPR011008">
    <property type="entry name" value="Dimeric_a/b-barrel"/>
</dbReference>
<proteinExistence type="predicted"/>
<dbReference type="InterPro" id="IPR038762">
    <property type="entry name" value="ABM_predict"/>
</dbReference>
<organism evidence="3 4">
    <name type="scientific">Aromatoleum toluolicum</name>
    <dbReference type="NCBI Taxonomy" id="90060"/>
    <lineage>
        <taxon>Bacteria</taxon>
        <taxon>Pseudomonadati</taxon>
        <taxon>Pseudomonadota</taxon>
        <taxon>Betaproteobacteria</taxon>
        <taxon>Rhodocyclales</taxon>
        <taxon>Rhodocyclaceae</taxon>
        <taxon>Aromatoleum</taxon>
    </lineage>
</organism>
<name>A0ABX1NKQ1_9RHOO</name>
<sequence length="186" mass="20920">MSIHVAITRRVRAGCEAEFQQALREFFSTSFAHSGVMGASLLVPPPGSDAREYGILRTFRNEEERDAFYDSPMFKTWDERARTMTEGEPVYRRLDGLEAWFRSPGPPPPRWKMALLTWLAVWPVSMIVSALLAPLFGQLVPKFIFAGVVAGGIVIVLTWAAMPLLVRIARPWLHGSRPQPDKPGDR</sequence>
<keyword evidence="3" id="KW-0560">Oxidoreductase</keyword>
<dbReference type="Pfam" id="PF03992">
    <property type="entry name" value="ABM"/>
    <property type="match status" value="1"/>
</dbReference>
<evidence type="ECO:0000256" key="1">
    <source>
        <dbReference type="SAM" id="Phobius"/>
    </source>
</evidence>
<dbReference type="InterPro" id="IPR007138">
    <property type="entry name" value="ABM_dom"/>
</dbReference>
<reference evidence="3 4" key="1">
    <citation type="submission" date="2019-12" db="EMBL/GenBank/DDBJ databases">
        <title>Comparative genomics gives insights into the taxonomy of the Azoarcus-Aromatoleum group and reveals separate origins of nif in the plant-associated Azoarcus and non-plant-associated Aromatoleum sub-groups.</title>
        <authorList>
            <person name="Lafos M."/>
            <person name="Maluk M."/>
            <person name="Batista M."/>
            <person name="Junghare M."/>
            <person name="Carmona M."/>
            <person name="Faoro H."/>
            <person name="Cruz L.M."/>
            <person name="Battistoni F."/>
            <person name="De Souza E."/>
            <person name="Pedrosa F."/>
            <person name="Chen W.-M."/>
            <person name="Poole P.S."/>
            <person name="Dixon R.A."/>
            <person name="James E.K."/>
        </authorList>
    </citation>
    <scope>NUCLEOTIDE SEQUENCE [LARGE SCALE GENOMIC DNA]</scope>
    <source>
        <strain evidence="3 4">T</strain>
    </source>
</reference>
<dbReference type="GO" id="GO:0004497">
    <property type="term" value="F:monooxygenase activity"/>
    <property type="evidence" value="ECO:0007669"/>
    <property type="project" value="UniProtKB-KW"/>
</dbReference>